<evidence type="ECO:0000313" key="3">
    <source>
        <dbReference type="EMBL" id="PWS35450.1"/>
    </source>
</evidence>
<feature type="signal peptide" evidence="2">
    <location>
        <begin position="1"/>
        <end position="22"/>
    </location>
</feature>
<keyword evidence="4" id="KW-1185">Reference proteome</keyword>
<gene>
    <name evidence="3" type="ORF">DFH01_17715</name>
</gene>
<proteinExistence type="predicted"/>
<sequence>MIVLYVSRMRAALLLAPLLALAACGPRFSPDAYATRAVQQMNRVEQGVVIGRREVAVQLEGTTGAATGGAAGGIIGSQVPGGNMAGAIGAVGGALVGGLFGTAAERVVGDTKAFEYIVRKTNGDLVSVTQRDEQPLEIGLRVLVIAGNQARIVADYTQPGEAPPTAIPAEPEPPRPAPAPAPAPSGDAPPPPAEATPPAAPPAPIL</sequence>
<evidence type="ECO:0000256" key="2">
    <source>
        <dbReference type="SAM" id="SignalP"/>
    </source>
</evidence>
<dbReference type="AlphaFoldDB" id="A0A317F8J2"/>
<evidence type="ECO:0000256" key="1">
    <source>
        <dbReference type="SAM" id="MobiDB-lite"/>
    </source>
</evidence>
<evidence type="ECO:0008006" key="5">
    <source>
        <dbReference type="Google" id="ProtNLM"/>
    </source>
</evidence>
<dbReference type="EMBL" id="QGNA01000004">
    <property type="protein sequence ID" value="PWS35450.1"/>
    <property type="molecule type" value="Genomic_DNA"/>
</dbReference>
<accession>A0A317F8J2</accession>
<organism evidence="3 4">
    <name type="scientific">Falsiroseomonas bella</name>
    <dbReference type="NCBI Taxonomy" id="2184016"/>
    <lineage>
        <taxon>Bacteria</taxon>
        <taxon>Pseudomonadati</taxon>
        <taxon>Pseudomonadota</taxon>
        <taxon>Alphaproteobacteria</taxon>
        <taxon>Acetobacterales</taxon>
        <taxon>Roseomonadaceae</taxon>
        <taxon>Falsiroseomonas</taxon>
    </lineage>
</organism>
<evidence type="ECO:0000313" key="4">
    <source>
        <dbReference type="Proteomes" id="UP000245765"/>
    </source>
</evidence>
<feature type="chain" id="PRO_5016271631" description="Outer membrane lipoprotein SlyB" evidence="2">
    <location>
        <begin position="23"/>
        <end position="206"/>
    </location>
</feature>
<name>A0A317F8J2_9PROT</name>
<reference evidence="4" key="1">
    <citation type="submission" date="2018-05" db="EMBL/GenBank/DDBJ databases">
        <authorList>
            <person name="Du Z."/>
            <person name="Wang X."/>
        </authorList>
    </citation>
    <scope>NUCLEOTIDE SEQUENCE [LARGE SCALE GENOMIC DNA]</scope>
    <source>
        <strain evidence="4">CQN31</strain>
    </source>
</reference>
<comment type="caution">
    <text evidence="3">The sequence shown here is derived from an EMBL/GenBank/DDBJ whole genome shotgun (WGS) entry which is preliminary data.</text>
</comment>
<protein>
    <recommendedName>
        <fullName evidence="5">Outer membrane lipoprotein SlyB</fullName>
    </recommendedName>
</protein>
<keyword evidence="2" id="KW-0732">Signal</keyword>
<feature type="compositionally biased region" description="Pro residues" evidence="1">
    <location>
        <begin position="161"/>
        <end position="206"/>
    </location>
</feature>
<dbReference type="Proteomes" id="UP000245765">
    <property type="component" value="Unassembled WGS sequence"/>
</dbReference>
<feature type="region of interest" description="Disordered" evidence="1">
    <location>
        <begin position="158"/>
        <end position="206"/>
    </location>
</feature>